<sequence>MAAASTNSAGQKVIDLHSLSVEELSNLQRQLDGDLSFFNESLNELKSVASKFGRCQSTVDSINSSEKDKQALIPLSESVYIKARIPNPDKYLIEIGTGYFVEMKKKQAHEYFQRKYSFVEAQLDTVCRKVLPENNRFVNQLWPLFKKRFKK</sequence>
<evidence type="ECO:0000256" key="2">
    <source>
        <dbReference type="ARBA" id="ARBA00011695"/>
    </source>
</evidence>
<dbReference type="GO" id="GO:1990113">
    <property type="term" value="P:RNA polymerase I assembly"/>
    <property type="evidence" value="ECO:0007669"/>
    <property type="project" value="TreeGrafter"/>
</dbReference>
<evidence type="ECO:0000313" key="4">
    <source>
        <dbReference type="WBParaSite" id="jg10716"/>
    </source>
</evidence>
<comment type="subunit">
    <text evidence="2">Heterohexamer of two PFD-alpha type and four PFD-beta type subunits.</text>
</comment>
<dbReference type="GO" id="GO:0006457">
    <property type="term" value="P:protein folding"/>
    <property type="evidence" value="ECO:0007669"/>
    <property type="project" value="InterPro"/>
</dbReference>
<dbReference type="AlphaFoldDB" id="A0A915CN23"/>
<dbReference type="NCBIfam" id="TIGR00293">
    <property type="entry name" value="prefoldin subunit alpha"/>
    <property type="match status" value="1"/>
</dbReference>
<dbReference type="PANTHER" id="PTHR12674:SF2">
    <property type="entry name" value="PREFOLDIN SUBUNIT 5"/>
    <property type="match status" value="1"/>
</dbReference>
<dbReference type="GO" id="GO:1990114">
    <property type="term" value="P:RNA polymerase II core complex assembly"/>
    <property type="evidence" value="ECO:0007669"/>
    <property type="project" value="TreeGrafter"/>
</dbReference>
<protein>
    <submittedName>
        <fullName evidence="4">Prefoldin subunit 5</fullName>
    </submittedName>
</protein>
<comment type="similarity">
    <text evidence="1">Belongs to the prefoldin subunit alpha family.</text>
</comment>
<dbReference type="GO" id="GO:0051082">
    <property type="term" value="F:unfolded protein binding"/>
    <property type="evidence" value="ECO:0007669"/>
    <property type="project" value="InterPro"/>
</dbReference>
<dbReference type="PANTHER" id="PTHR12674">
    <property type="entry name" value="PREFOLDIN SUBUNIT 5"/>
    <property type="match status" value="1"/>
</dbReference>
<name>A0A915CN23_9BILA</name>
<dbReference type="GO" id="GO:0016272">
    <property type="term" value="C:prefoldin complex"/>
    <property type="evidence" value="ECO:0007669"/>
    <property type="project" value="InterPro"/>
</dbReference>
<dbReference type="GO" id="GO:0005737">
    <property type="term" value="C:cytoplasm"/>
    <property type="evidence" value="ECO:0007669"/>
    <property type="project" value="TreeGrafter"/>
</dbReference>
<dbReference type="GO" id="GO:1990115">
    <property type="term" value="P:RNA polymerase III assembly"/>
    <property type="evidence" value="ECO:0007669"/>
    <property type="project" value="TreeGrafter"/>
</dbReference>
<dbReference type="Pfam" id="PF02996">
    <property type="entry name" value="Prefoldin"/>
    <property type="match status" value="1"/>
</dbReference>
<evidence type="ECO:0000256" key="1">
    <source>
        <dbReference type="ARBA" id="ARBA00010048"/>
    </source>
</evidence>
<keyword evidence="3" id="KW-1185">Reference proteome</keyword>
<dbReference type="InterPro" id="IPR011599">
    <property type="entry name" value="PFD_alpha_archaea"/>
</dbReference>
<proteinExistence type="inferred from homology"/>
<dbReference type="SUPFAM" id="SSF46579">
    <property type="entry name" value="Prefoldin"/>
    <property type="match status" value="1"/>
</dbReference>
<reference evidence="4" key="1">
    <citation type="submission" date="2022-11" db="UniProtKB">
        <authorList>
            <consortium name="WormBaseParasite"/>
        </authorList>
    </citation>
    <scope>IDENTIFICATION</scope>
</reference>
<accession>A0A915CN23</accession>
<evidence type="ECO:0000313" key="3">
    <source>
        <dbReference type="Proteomes" id="UP000887574"/>
    </source>
</evidence>
<dbReference type="Gene3D" id="1.10.287.370">
    <property type="match status" value="1"/>
</dbReference>
<dbReference type="Proteomes" id="UP000887574">
    <property type="component" value="Unplaced"/>
</dbReference>
<organism evidence="3 4">
    <name type="scientific">Ditylenchus dipsaci</name>
    <dbReference type="NCBI Taxonomy" id="166011"/>
    <lineage>
        <taxon>Eukaryota</taxon>
        <taxon>Metazoa</taxon>
        <taxon>Ecdysozoa</taxon>
        <taxon>Nematoda</taxon>
        <taxon>Chromadorea</taxon>
        <taxon>Rhabditida</taxon>
        <taxon>Tylenchina</taxon>
        <taxon>Tylenchomorpha</taxon>
        <taxon>Sphaerularioidea</taxon>
        <taxon>Anguinidae</taxon>
        <taxon>Anguininae</taxon>
        <taxon>Ditylenchus</taxon>
    </lineage>
</organism>
<dbReference type="InterPro" id="IPR004127">
    <property type="entry name" value="Prefoldin_subunit_alpha"/>
</dbReference>
<dbReference type="WBParaSite" id="jg10716">
    <property type="protein sequence ID" value="jg10716"/>
    <property type="gene ID" value="jg10716"/>
</dbReference>
<dbReference type="InterPro" id="IPR009053">
    <property type="entry name" value="Prefoldin"/>
</dbReference>
<dbReference type="CDD" id="cd23157">
    <property type="entry name" value="Prefoldin_5"/>
    <property type="match status" value="1"/>
</dbReference>